<evidence type="ECO:0000313" key="11">
    <source>
        <dbReference type="Proteomes" id="UP001063166"/>
    </source>
</evidence>
<comment type="caution">
    <text evidence="10">The sequence shown here is derived from an EMBL/GenBank/DDBJ whole genome shotgun (WGS) entry which is preliminary data.</text>
</comment>
<dbReference type="PANTHER" id="PTHR12147">
    <property type="entry name" value="METALLOPEPTIDASE M28 FAMILY MEMBER"/>
    <property type="match status" value="1"/>
</dbReference>
<protein>
    <recommendedName>
        <fullName evidence="7">Peptide hydrolase</fullName>
        <ecNumber evidence="7">3.4.-.-</ecNumber>
    </recommendedName>
</protein>
<dbReference type="Pfam" id="PF04389">
    <property type="entry name" value="Peptidase_M28"/>
    <property type="match status" value="1"/>
</dbReference>
<evidence type="ECO:0000256" key="1">
    <source>
        <dbReference type="ARBA" id="ARBA00001947"/>
    </source>
</evidence>
<dbReference type="InterPro" id="IPR007484">
    <property type="entry name" value="Peptidase_M28"/>
</dbReference>
<dbReference type="GO" id="GO:0008235">
    <property type="term" value="F:metalloexopeptidase activity"/>
    <property type="evidence" value="ECO:0007669"/>
    <property type="project" value="InterPro"/>
</dbReference>
<comment type="cofactor">
    <cofactor evidence="1">
        <name>Zn(2+)</name>
        <dbReference type="ChEBI" id="CHEBI:29105"/>
    </cofactor>
</comment>
<dbReference type="EC" id="3.4.-.-" evidence="7"/>
<dbReference type="GO" id="GO:0006508">
    <property type="term" value="P:proteolysis"/>
    <property type="evidence" value="ECO:0007669"/>
    <property type="project" value="UniProtKB-KW"/>
</dbReference>
<sequence length="477" mass="52081">MILLSGLDPSCPSRITRPLHAHLSRVPRASRGLLRRRSWTPFVPPVFARFNKLTPAKFDYSIRLDNLLGHSNSLWKFATLPRAGTTRAFGTKGYNASADYVARLARDHGYQVERQTLVYRATTVVSNCLKITDADIPKSEIIALQYSASASLTAPLILARIWAVTRRTRMKGQLAKAAAFFSVTTFQDLLSHPASQPPRNQPASALPLPGSRSSHRGSIDEAITATLDINVVNEYRAGDNGAHLDSVPAVAGNNDDGSGTATIFELAIQPSMFSGLKNAIRFAWWTAEEVGLIGSRFYVAHLPVNEKANIFANINLDMTARTNYISGDYDGDNSTGLNTGVPAPPGSAAIEKLYQIHYTNMESTTLKYAFTSGSDYRPSLDAGIPQEASLLGQEVSKSACELALFGGQEACKTLDNLAHEAYLWNARASTDVIAHLLTFDAKVILKDPPRTKLVAGVQEFDYAADLADEYHRHLDEL</sequence>
<name>A0A9P3PRY3_LYOSH</name>
<gene>
    <name evidence="10" type="ORF">LshimejAT787_0803440</name>
</gene>
<accession>A0A9P3PRY3</accession>
<keyword evidence="4 7" id="KW-0479">Metal-binding</keyword>
<dbReference type="GO" id="GO:0046872">
    <property type="term" value="F:metal ion binding"/>
    <property type="evidence" value="ECO:0007669"/>
    <property type="project" value="UniProtKB-KW"/>
</dbReference>
<comment type="similarity">
    <text evidence="2">Belongs to the peptidase M28 family. M28B subfamily.</text>
</comment>
<dbReference type="InterPro" id="IPR045175">
    <property type="entry name" value="M28_fam"/>
</dbReference>
<reference evidence="10" key="1">
    <citation type="submission" date="2022-07" db="EMBL/GenBank/DDBJ databases">
        <title>The genome of Lyophyllum shimeji provides insight into the initial evolution of ectomycorrhizal fungal genome.</title>
        <authorList>
            <person name="Kobayashi Y."/>
            <person name="Shibata T."/>
            <person name="Hirakawa H."/>
            <person name="Shigenobu S."/>
            <person name="Nishiyama T."/>
            <person name="Yamada A."/>
            <person name="Hasebe M."/>
            <person name="Kawaguchi M."/>
        </authorList>
    </citation>
    <scope>NUCLEOTIDE SEQUENCE</scope>
    <source>
        <strain evidence="10">AT787</strain>
    </source>
</reference>
<evidence type="ECO:0000259" key="9">
    <source>
        <dbReference type="Pfam" id="PF04389"/>
    </source>
</evidence>
<dbReference type="OrthoDB" id="10013407at2759"/>
<evidence type="ECO:0000256" key="5">
    <source>
        <dbReference type="ARBA" id="ARBA00022801"/>
    </source>
</evidence>
<dbReference type="PANTHER" id="PTHR12147:SF26">
    <property type="entry name" value="PEPTIDASE M28 DOMAIN-CONTAINING PROTEIN"/>
    <property type="match status" value="1"/>
</dbReference>
<evidence type="ECO:0000256" key="4">
    <source>
        <dbReference type="ARBA" id="ARBA00022723"/>
    </source>
</evidence>
<keyword evidence="5 7" id="KW-0378">Hydrolase</keyword>
<keyword evidence="11" id="KW-1185">Reference proteome</keyword>
<proteinExistence type="inferred from homology"/>
<dbReference type="Gene3D" id="3.50.30.30">
    <property type="match status" value="1"/>
</dbReference>
<evidence type="ECO:0000256" key="3">
    <source>
        <dbReference type="ARBA" id="ARBA00022670"/>
    </source>
</evidence>
<dbReference type="Proteomes" id="UP001063166">
    <property type="component" value="Unassembled WGS sequence"/>
</dbReference>
<organism evidence="10 11">
    <name type="scientific">Lyophyllum shimeji</name>
    <name type="common">Hon-shimeji</name>
    <name type="synonym">Tricholoma shimeji</name>
    <dbReference type="NCBI Taxonomy" id="47721"/>
    <lineage>
        <taxon>Eukaryota</taxon>
        <taxon>Fungi</taxon>
        <taxon>Dikarya</taxon>
        <taxon>Basidiomycota</taxon>
        <taxon>Agaricomycotina</taxon>
        <taxon>Agaricomycetes</taxon>
        <taxon>Agaricomycetidae</taxon>
        <taxon>Agaricales</taxon>
        <taxon>Tricholomatineae</taxon>
        <taxon>Lyophyllaceae</taxon>
        <taxon>Lyophyllum</taxon>
    </lineage>
</organism>
<dbReference type="Gene3D" id="3.40.630.10">
    <property type="entry name" value="Zn peptidases"/>
    <property type="match status" value="2"/>
</dbReference>
<feature type="region of interest" description="Disordered" evidence="8">
    <location>
        <begin position="191"/>
        <end position="216"/>
    </location>
</feature>
<feature type="domain" description="Peptidase M28" evidence="9">
    <location>
        <begin position="241"/>
        <end position="385"/>
    </location>
</feature>
<dbReference type="EMBL" id="BRPK01000008">
    <property type="protein sequence ID" value="GLB40473.1"/>
    <property type="molecule type" value="Genomic_DNA"/>
</dbReference>
<evidence type="ECO:0000256" key="6">
    <source>
        <dbReference type="ARBA" id="ARBA00022833"/>
    </source>
</evidence>
<evidence type="ECO:0000256" key="2">
    <source>
        <dbReference type="ARBA" id="ARBA00005634"/>
    </source>
</evidence>
<evidence type="ECO:0000256" key="7">
    <source>
        <dbReference type="RuleBase" id="RU361240"/>
    </source>
</evidence>
<dbReference type="SUPFAM" id="SSF53187">
    <property type="entry name" value="Zn-dependent exopeptidases"/>
    <property type="match status" value="1"/>
</dbReference>
<keyword evidence="6 7" id="KW-0862">Zinc</keyword>
<keyword evidence="3 7" id="KW-0645">Protease</keyword>
<dbReference type="AlphaFoldDB" id="A0A9P3PRY3"/>
<evidence type="ECO:0000256" key="8">
    <source>
        <dbReference type="SAM" id="MobiDB-lite"/>
    </source>
</evidence>
<evidence type="ECO:0000313" key="10">
    <source>
        <dbReference type="EMBL" id="GLB40473.1"/>
    </source>
</evidence>